<accession>A0A7J0BKX1</accession>
<evidence type="ECO:0000259" key="10">
    <source>
        <dbReference type="Pfam" id="PF00697"/>
    </source>
</evidence>
<evidence type="ECO:0000256" key="5">
    <source>
        <dbReference type="ARBA" id="ARBA00022605"/>
    </source>
</evidence>
<evidence type="ECO:0000256" key="7">
    <source>
        <dbReference type="ARBA" id="ARBA00023141"/>
    </source>
</evidence>
<gene>
    <name evidence="11" type="primary">trpF-2</name>
    <name evidence="9" type="synonym">trpF</name>
    <name evidence="11" type="ORF">DSM101010T_27320</name>
</gene>
<dbReference type="GO" id="GO:0004640">
    <property type="term" value="F:phosphoribosylanthranilate isomerase activity"/>
    <property type="evidence" value="ECO:0007669"/>
    <property type="project" value="UniProtKB-UniRule"/>
</dbReference>
<keyword evidence="7 9" id="KW-0057">Aromatic amino acid biosynthesis</keyword>
<keyword evidence="5 9" id="KW-0028">Amino-acid biosynthesis</keyword>
<organism evidence="11 12">
    <name type="scientific">Desulfovibrio subterraneus</name>
    <dbReference type="NCBI Taxonomy" id="2718620"/>
    <lineage>
        <taxon>Bacteria</taxon>
        <taxon>Pseudomonadati</taxon>
        <taxon>Thermodesulfobacteriota</taxon>
        <taxon>Desulfovibrionia</taxon>
        <taxon>Desulfovibrionales</taxon>
        <taxon>Desulfovibrionaceae</taxon>
        <taxon>Desulfovibrio</taxon>
    </lineage>
</organism>
<evidence type="ECO:0000256" key="9">
    <source>
        <dbReference type="HAMAP-Rule" id="MF_00135"/>
    </source>
</evidence>
<dbReference type="SUPFAM" id="SSF51366">
    <property type="entry name" value="Ribulose-phoshate binding barrel"/>
    <property type="match status" value="1"/>
</dbReference>
<evidence type="ECO:0000313" key="12">
    <source>
        <dbReference type="Proteomes" id="UP000503840"/>
    </source>
</evidence>
<feature type="domain" description="N-(5'phosphoribosyl) anthranilate isomerase (PRAI)" evidence="10">
    <location>
        <begin position="20"/>
        <end position="228"/>
    </location>
</feature>
<evidence type="ECO:0000256" key="3">
    <source>
        <dbReference type="ARBA" id="ARBA00012572"/>
    </source>
</evidence>
<dbReference type="AlphaFoldDB" id="A0A7J0BKX1"/>
<dbReference type="InterPro" id="IPR011060">
    <property type="entry name" value="RibuloseP-bd_barrel"/>
</dbReference>
<dbReference type="PANTHER" id="PTHR42894">
    <property type="entry name" value="N-(5'-PHOSPHORIBOSYL)ANTHRANILATE ISOMERASE"/>
    <property type="match status" value="1"/>
</dbReference>
<proteinExistence type="inferred from homology"/>
<dbReference type="PANTHER" id="PTHR42894:SF1">
    <property type="entry name" value="N-(5'-PHOSPHORIBOSYL)ANTHRANILATE ISOMERASE"/>
    <property type="match status" value="1"/>
</dbReference>
<dbReference type="Pfam" id="PF00697">
    <property type="entry name" value="PRAI"/>
    <property type="match status" value="1"/>
</dbReference>
<dbReference type="UniPathway" id="UPA00035">
    <property type="reaction ID" value="UER00042"/>
</dbReference>
<reference evidence="11 12" key="1">
    <citation type="submission" date="2020-05" db="EMBL/GenBank/DDBJ databases">
        <title>Draft genome sequence of Desulfovibrio sp. strain HN2T.</title>
        <authorList>
            <person name="Ueno A."/>
            <person name="Tamazawa S."/>
            <person name="Tamamura S."/>
            <person name="Murakami T."/>
            <person name="Kiyama T."/>
            <person name="Inomata H."/>
            <person name="Amano Y."/>
            <person name="Miyakawa K."/>
            <person name="Tamaki H."/>
            <person name="Naganuma T."/>
            <person name="Kaneko K."/>
        </authorList>
    </citation>
    <scope>NUCLEOTIDE SEQUENCE [LARGE SCALE GENOMIC DNA]</scope>
    <source>
        <strain evidence="11 12">HN2</strain>
    </source>
</reference>
<comment type="catalytic activity">
    <reaction evidence="1 9">
        <text>N-(5-phospho-beta-D-ribosyl)anthranilate = 1-(2-carboxyphenylamino)-1-deoxy-D-ribulose 5-phosphate</text>
        <dbReference type="Rhea" id="RHEA:21540"/>
        <dbReference type="ChEBI" id="CHEBI:18277"/>
        <dbReference type="ChEBI" id="CHEBI:58613"/>
        <dbReference type="EC" id="5.3.1.24"/>
    </reaction>
</comment>
<evidence type="ECO:0000256" key="6">
    <source>
        <dbReference type="ARBA" id="ARBA00022822"/>
    </source>
</evidence>
<comment type="pathway">
    <text evidence="2 9">Amino-acid biosynthesis; L-tryptophan biosynthesis; L-tryptophan from chorismate: step 3/5.</text>
</comment>
<dbReference type="RefSeq" id="WP_243452177.1">
    <property type="nucleotide sequence ID" value="NZ_BLVO01000013.1"/>
</dbReference>
<evidence type="ECO:0000256" key="8">
    <source>
        <dbReference type="ARBA" id="ARBA00023235"/>
    </source>
</evidence>
<keyword evidence="8 9" id="KW-0413">Isomerase</keyword>
<dbReference type="InterPro" id="IPR044643">
    <property type="entry name" value="TrpF_fam"/>
</dbReference>
<evidence type="ECO:0000256" key="1">
    <source>
        <dbReference type="ARBA" id="ARBA00001164"/>
    </source>
</evidence>
<keyword evidence="6 9" id="KW-0822">Tryptophan biosynthesis</keyword>
<evidence type="ECO:0000313" key="11">
    <source>
        <dbReference type="EMBL" id="GFM34367.1"/>
    </source>
</evidence>
<dbReference type="GO" id="GO:0000162">
    <property type="term" value="P:L-tryptophan biosynthetic process"/>
    <property type="evidence" value="ECO:0007669"/>
    <property type="project" value="UniProtKB-UniRule"/>
</dbReference>
<dbReference type="InterPro" id="IPR013785">
    <property type="entry name" value="Aldolase_TIM"/>
</dbReference>
<keyword evidence="12" id="KW-1185">Reference proteome</keyword>
<dbReference type="EC" id="5.3.1.24" evidence="3 9"/>
<comment type="similarity">
    <text evidence="9">Belongs to the TrpF family.</text>
</comment>
<dbReference type="Gene3D" id="3.20.20.70">
    <property type="entry name" value="Aldolase class I"/>
    <property type="match status" value="1"/>
</dbReference>
<dbReference type="HAMAP" id="MF_00135">
    <property type="entry name" value="PRAI"/>
    <property type="match status" value="1"/>
</dbReference>
<dbReference type="EMBL" id="BLVO01000013">
    <property type="protein sequence ID" value="GFM34367.1"/>
    <property type="molecule type" value="Genomic_DNA"/>
</dbReference>
<evidence type="ECO:0000256" key="4">
    <source>
        <dbReference type="ARBA" id="ARBA00022272"/>
    </source>
</evidence>
<name>A0A7J0BKX1_9BACT</name>
<dbReference type="CDD" id="cd00405">
    <property type="entry name" value="PRAI"/>
    <property type="match status" value="1"/>
</dbReference>
<dbReference type="Proteomes" id="UP000503840">
    <property type="component" value="Unassembled WGS sequence"/>
</dbReference>
<protein>
    <recommendedName>
        <fullName evidence="4 9">N-(5'-phosphoribosyl)anthranilate isomerase</fullName>
        <shortName evidence="9">PRAI</shortName>
        <ecNumber evidence="3 9">5.3.1.24</ecNumber>
    </recommendedName>
</protein>
<evidence type="ECO:0000256" key="2">
    <source>
        <dbReference type="ARBA" id="ARBA00004664"/>
    </source>
</evidence>
<comment type="caution">
    <text evidence="11">The sequence shown here is derived from an EMBL/GenBank/DDBJ whole genome shotgun (WGS) entry which is preliminary data.</text>
</comment>
<sequence length="243" mass="26332">MSRTVVSLVPSHPFHGLVQIAGVQDLQEAAMLAEAGADAIGFPLRLPVNAEDCTEAEAAHMALAIAPQATPVCICYLDRAEEIRQFCAALNMRHVQLHGDIDTEELKRLKKAAPELFVIKSLVIRCDTDNTAELEGLMHRMSEYVDAFITDTHNPATGADGATGMVHDWSISRRLVERSSRPVILAGGLTPDNVAEAIHIVRPAGVDAHTGLEDADGRKDRNLSLRFIRNAKQALANFSAITP</sequence>
<dbReference type="InterPro" id="IPR001240">
    <property type="entry name" value="PRAI_dom"/>
</dbReference>